<comment type="caution">
    <text evidence="2">The sequence shown here is derived from an EMBL/GenBank/DDBJ whole genome shotgun (WGS) entry which is preliminary data.</text>
</comment>
<dbReference type="STRING" id="1265861.BCAMP_05219"/>
<accession>W7CX46</accession>
<dbReference type="PANTHER" id="PTHR36512">
    <property type="entry name" value="D-AMINOPEPTIDASE"/>
    <property type="match status" value="1"/>
</dbReference>
<dbReference type="PANTHER" id="PTHR36512:SF3">
    <property type="entry name" value="BLR5678 PROTEIN"/>
    <property type="match status" value="1"/>
</dbReference>
<dbReference type="GO" id="GO:0004177">
    <property type="term" value="F:aminopeptidase activity"/>
    <property type="evidence" value="ECO:0007669"/>
    <property type="project" value="TreeGrafter"/>
</dbReference>
<comment type="similarity">
    <text evidence="1">Belongs to the peptidase S58 family.</text>
</comment>
<dbReference type="Proteomes" id="UP000019243">
    <property type="component" value="Unassembled WGS sequence"/>
</dbReference>
<gene>
    <name evidence="2" type="ORF">BCAMP_05219</name>
</gene>
<dbReference type="Pfam" id="PF03576">
    <property type="entry name" value="Peptidase_S58"/>
    <property type="match status" value="1"/>
</dbReference>
<keyword evidence="3" id="KW-1185">Reference proteome</keyword>
<dbReference type="OrthoDB" id="9770388at2"/>
<dbReference type="SUPFAM" id="SSF56266">
    <property type="entry name" value="DmpA/ArgJ-like"/>
    <property type="match status" value="1"/>
</dbReference>
<reference evidence="2 3" key="1">
    <citation type="submission" date="2012-12" db="EMBL/GenBank/DDBJ databases">
        <title>Novel taxa of Listeriaceae from agricultural environments in the United States.</title>
        <authorList>
            <person name="den Bakker H.C."/>
            <person name="Allred A."/>
            <person name="Warchocki S."/>
            <person name="Wright E.M."/>
            <person name="Burrell A."/>
            <person name="Nightingale K.K."/>
            <person name="Kephart D."/>
            <person name="Wiedmann M."/>
        </authorList>
    </citation>
    <scope>NUCLEOTIDE SEQUENCE [LARGE SCALE GENOMIC DNA]</scope>
    <source>
        <strain evidence="2 3">FSL F6-1037</strain>
    </source>
</reference>
<evidence type="ECO:0000256" key="1">
    <source>
        <dbReference type="ARBA" id="ARBA00007068"/>
    </source>
</evidence>
<organism evidence="2 3">
    <name type="scientific">Brochothrix campestris FSL F6-1037</name>
    <dbReference type="NCBI Taxonomy" id="1265861"/>
    <lineage>
        <taxon>Bacteria</taxon>
        <taxon>Bacillati</taxon>
        <taxon>Bacillota</taxon>
        <taxon>Bacilli</taxon>
        <taxon>Bacillales</taxon>
        <taxon>Listeriaceae</taxon>
        <taxon>Brochothrix</taxon>
    </lineage>
</organism>
<sequence length="375" mass="40189">MNKHRFREAGYLFPGKTGINNAITDVAGIEVGYKTINIGKPTDYTGPGSAFARTGVTVILPKGRAKSALYVGRHNLNGNGELTGTHWMDDSGFLHGPIAITNTNSVGIVRDTLAKWMIDNDYYYPYVLNGQPLKGIGYFYPVVGETWDGLMNDTNGFHVTADDVYDAIDDARSGPIAEGNVGGGNGMQCHEFKGGSGTASRVLAEADGGFTVGVFVQANHGTREHFEIFGLPVGKLLTGNEAVLNSFAPKPGTGSIIAIVATDAPVMPIQLQKICKRIPIGIGRLGAGYENDSGDIFLAFSTVNEEAYEKEAACLLSDDRLDPIYKATAEAVEEAILNAMFAAEDMIGQSANQFYALPQEQLKGLLSEKRPDHCQ</sequence>
<dbReference type="InterPro" id="IPR005321">
    <property type="entry name" value="Peptidase_S58_DmpA"/>
</dbReference>
<dbReference type="AlphaFoldDB" id="W7CX46"/>
<dbReference type="Gene3D" id="3.60.70.12">
    <property type="entry name" value="L-amino peptidase D-ALA esterase/amidase"/>
    <property type="match status" value="1"/>
</dbReference>
<evidence type="ECO:0008006" key="4">
    <source>
        <dbReference type="Google" id="ProtNLM"/>
    </source>
</evidence>
<name>W7CX46_9LIST</name>
<dbReference type="CDD" id="cd02253">
    <property type="entry name" value="DmpA"/>
    <property type="match status" value="1"/>
</dbReference>
<protein>
    <recommendedName>
        <fullName evidence="4">Aminopeptidase</fullName>
    </recommendedName>
</protein>
<evidence type="ECO:0000313" key="3">
    <source>
        <dbReference type="Proteomes" id="UP000019243"/>
    </source>
</evidence>
<dbReference type="InterPro" id="IPR016117">
    <property type="entry name" value="ArgJ-like_dom_sf"/>
</dbReference>
<evidence type="ECO:0000313" key="2">
    <source>
        <dbReference type="EMBL" id="EUJ40331.1"/>
    </source>
</evidence>
<dbReference type="RefSeq" id="WP_051456893.1">
    <property type="nucleotide sequence ID" value="NZ_AODH01000019.1"/>
</dbReference>
<proteinExistence type="inferred from homology"/>
<dbReference type="EMBL" id="AODH01000019">
    <property type="protein sequence ID" value="EUJ40331.1"/>
    <property type="molecule type" value="Genomic_DNA"/>
</dbReference>